<evidence type="ECO:0008006" key="4">
    <source>
        <dbReference type="Google" id="ProtNLM"/>
    </source>
</evidence>
<evidence type="ECO:0000256" key="1">
    <source>
        <dbReference type="SAM" id="MobiDB-lite"/>
    </source>
</evidence>
<evidence type="ECO:0000313" key="3">
    <source>
        <dbReference type="Proteomes" id="UP001529510"/>
    </source>
</evidence>
<dbReference type="Gene3D" id="3.30.70.1820">
    <property type="entry name" value="L1 transposable element, RRM domain"/>
    <property type="match status" value="1"/>
</dbReference>
<protein>
    <recommendedName>
        <fullName evidence="4">L1 transposable element RRM domain-containing protein</fullName>
    </recommendedName>
</protein>
<feature type="region of interest" description="Disordered" evidence="1">
    <location>
        <begin position="37"/>
        <end position="67"/>
    </location>
</feature>
<keyword evidence="3" id="KW-1185">Reference proteome</keyword>
<sequence length="283" mass="32679">MADKRFRDKGKKKLSFTTENKDLTEDIMEVVKAGDMHSYANSDGDIPPLPDSGPCTPAAKKGKPEPSLTELQDNIVRLVAEKIKENADNLANLIKKNADTIEALKESSEFLFNEVQDMKKEITAVKKKSDDQQKIITDVEDRLNEMERYHRRWNLRLYGLQEQEGEDVKQRVIDICKTVIQDPGEDLRLQIDISHRIGRKEDGKTRPVITRFTSRSTKERVWKCAKNSEFLKNKKLKFGEDLTTKDKESRMRLWPQIEEARKQGKKAFFVGAKAIIEGKEIRM</sequence>
<gene>
    <name evidence="2" type="ORF">M9458_058008</name>
</gene>
<dbReference type="InterPro" id="IPR004244">
    <property type="entry name" value="Transposase_22"/>
</dbReference>
<dbReference type="AlphaFoldDB" id="A0ABD0MCF8"/>
<dbReference type="EMBL" id="JAMKFB020000908">
    <property type="protein sequence ID" value="KAL0146668.1"/>
    <property type="molecule type" value="Genomic_DNA"/>
</dbReference>
<name>A0ABD0MCF8_CIRMR</name>
<accession>A0ABD0MCF8</accession>
<proteinExistence type="predicted"/>
<organism evidence="2 3">
    <name type="scientific">Cirrhinus mrigala</name>
    <name type="common">Mrigala</name>
    <dbReference type="NCBI Taxonomy" id="683832"/>
    <lineage>
        <taxon>Eukaryota</taxon>
        <taxon>Metazoa</taxon>
        <taxon>Chordata</taxon>
        <taxon>Craniata</taxon>
        <taxon>Vertebrata</taxon>
        <taxon>Euteleostomi</taxon>
        <taxon>Actinopterygii</taxon>
        <taxon>Neopterygii</taxon>
        <taxon>Teleostei</taxon>
        <taxon>Ostariophysi</taxon>
        <taxon>Cypriniformes</taxon>
        <taxon>Cyprinidae</taxon>
        <taxon>Labeoninae</taxon>
        <taxon>Labeonini</taxon>
        <taxon>Cirrhinus</taxon>
    </lineage>
</organism>
<dbReference type="Proteomes" id="UP001529510">
    <property type="component" value="Unassembled WGS sequence"/>
</dbReference>
<comment type="caution">
    <text evidence="2">The sequence shown here is derived from an EMBL/GenBank/DDBJ whole genome shotgun (WGS) entry which is preliminary data.</text>
</comment>
<reference evidence="2 3" key="1">
    <citation type="submission" date="2024-05" db="EMBL/GenBank/DDBJ databases">
        <title>Genome sequencing and assembly of Indian major carp, Cirrhinus mrigala (Hamilton, 1822).</title>
        <authorList>
            <person name="Mohindra V."/>
            <person name="Chowdhury L.M."/>
            <person name="Lal K."/>
            <person name="Jena J.K."/>
        </authorList>
    </citation>
    <scope>NUCLEOTIDE SEQUENCE [LARGE SCALE GENOMIC DNA]</scope>
    <source>
        <strain evidence="2">CM1030</strain>
        <tissue evidence="2">Blood</tissue>
    </source>
</reference>
<evidence type="ECO:0000313" key="2">
    <source>
        <dbReference type="EMBL" id="KAL0146668.1"/>
    </source>
</evidence>
<dbReference type="PANTHER" id="PTHR11505">
    <property type="entry name" value="L1 TRANSPOSABLE ELEMENT-RELATED"/>
    <property type="match status" value="1"/>
</dbReference>